<protein>
    <submittedName>
        <fullName evidence="3">DUF4367 domain-containing protein</fullName>
    </submittedName>
</protein>
<dbReference type="Proteomes" id="UP000524246">
    <property type="component" value="Unassembled WGS sequence"/>
</dbReference>
<comment type="caution">
    <text evidence="3">The sequence shown here is derived from an EMBL/GenBank/DDBJ whole genome shotgun (WGS) entry which is preliminary data.</text>
</comment>
<evidence type="ECO:0000313" key="4">
    <source>
        <dbReference type="Proteomes" id="UP000524246"/>
    </source>
</evidence>
<evidence type="ECO:0000259" key="2">
    <source>
        <dbReference type="Pfam" id="PF14285"/>
    </source>
</evidence>
<accession>A0A7X9FQ77</accession>
<keyword evidence="1" id="KW-1133">Transmembrane helix</keyword>
<keyword evidence="1" id="KW-0812">Transmembrane</keyword>
<dbReference type="Pfam" id="PF14285">
    <property type="entry name" value="DUF4367"/>
    <property type="match status" value="1"/>
</dbReference>
<feature type="non-terminal residue" evidence="3">
    <location>
        <position position="282"/>
    </location>
</feature>
<proteinExistence type="predicted"/>
<feature type="domain" description="DUF4367" evidence="2">
    <location>
        <begin position="181"/>
        <end position="282"/>
    </location>
</feature>
<evidence type="ECO:0000256" key="1">
    <source>
        <dbReference type="SAM" id="Phobius"/>
    </source>
</evidence>
<keyword evidence="1" id="KW-0472">Membrane</keyword>
<name>A0A7X9FQ77_9DELT</name>
<dbReference type="InterPro" id="IPR025377">
    <property type="entry name" value="DUF4367"/>
</dbReference>
<organism evidence="3 4">
    <name type="scientific">SAR324 cluster bacterium</name>
    <dbReference type="NCBI Taxonomy" id="2024889"/>
    <lineage>
        <taxon>Bacteria</taxon>
        <taxon>Deltaproteobacteria</taxon>
        <taxon>SAR324 cluster</taxon>
    </lineage>
</organism>
<sequence>MSQMKEDHWDQLITETIQASLDSVEVPPVEEEWKKFEAKYGDRLFHLSDSEQYLANLFTQKDLRKQENKTVYLFKPKIQTDLEQHQTVPKSSLKSLRSIAVACLIFVVLALSFSLAVPEKASAIGEWLFQFFRVKTGETTENIHMSYQSSGQQVGEYTEIKPIEANLEDAQKKCPYQIGIPGYLPGTIQERKIFYEEINGVFSVQINYYAHGRNIITLDQQSFAGDNAFTRGNDTDDSATKMINIRDSQALLFEYKNRNSEIVWNNNYVFYRLRGELSPEEL</sequence>
<dbReference type="AlphaFoldDB" id="A0A7X9FQ77"/>
<gene>
    <name evidence="3" type="ORF">GYA55_03930</name>
</gene>
<evidence type="ECO:0000313" key="3">
    <source>
        <dbReference type="EMBL" id="NMC62297.1"/>
    </source>
</evidence>
<reference evidence="3 4" key="1">
    <citation type="journal article" date="2020" name="Biotechnol. Biofuels">
        <title>New insights from the biogas microbiome by comprehensive genome-resolved metagenomics of nearly 1600 species originating from multiple anaerobic digesters.</title>
        <authorList>
            <person name="Campanaro S."/>
            <person name="Treu L."/>
            <person name="Rodriguez-R L.M."/>
            <person name="Kovalovszki A."/>
            <person name="Ziels R.M."/>
            <person name="Maus I."/>
            <person name="Zhu X."/>
            <person name="Kougias P.G."/>
            <person name="Basile A."/>
            <person name="Luo G."/>
            <person name="Schluter A."/>
            <person name="Konstantinidis K.T."/>
            <person name="Angelidaki I."/>
        </authorList>
    </citation>
    <scope>NUCLEOTIDE SEQUENCE [LARGE SCALE GENOMIC DNA]</scope>
    <source>
        <strain evidence="3">AS27yjCOA_65</strain>
    </source>
</reference>
<dbReference type="EMBL" id="JAAZON010000155">
    <property type="protein sequence ID" value="NMC62297.1"/>
    <property type="molecule type" value="Genomic_DNA"/>
</dbReference>
<feature type="transmembrane region" description="Helical" evidence="1">
    <location>
        <begin position="99"/>
        <end position="117"/>
    </location>
</feature>